<keyword evidence="2" id="KW-1185">Reference proteome</keyword>
<dbReference type="OrthoDB" id="9833062at2"/>
<comment type="caution">
    <text evidence="1">The sequence shown here is derived from an EMBL/GenBank/DDBJ whole genome shotgun (WGS) entry which is preliminary data.</text>
</comment>
<gene>
    <name evidence="1" type="ORF">CGZ75_10770</name>
</gene>
<dbReference type="RefSeq" id="WP_089524157.1">
    <property type="nucleotide sequence ID" value="NZ_NMUQ01000001.1"/>
</dbReference>
<dbReference type="AlphaFoldDB" id="A0A229P4Q8"/>
<protein>
    <submittedName>
        <fullName evidence="1">Uncharacterized protein</fullName>
    </submittedName>
</protein>
<accession>A0A229P4Q8</accession>
<proteinExistence type="predicted"/>
<dbReference type="EMBL" id="NMUQ01000001">
    <property type="protein sequence ID" value="OXM17080.1"/>
    <property type="molecule type" value="Genomic_DNA"/>
</dbReference>
<name>A0A229P4Q8_9BACL</name>
<evidence type="ECO:0000313" key="1">
    <source>
        <dbReference type="EMBL" id="OXM17080.1"/>
    </source>
</evidence>
<organism evidence="1 2">
    <name type="scientific">Paenibacillus herberti</name>
    <dbReference type="NCBI Taxonomy" id="1619309"/>
    <lineage>
        <taxon>Bacteria</taxon>
        <taxon>Bacillati</taxon>
        <taxon>Bacillota</taxon>
        <taxon>Bacilli</taxon>
        <taxon>Bacillales</taxon>
        <taxon>Paenibacillaceae</taxon>
        <taxon>Paenibacillus</taxon>
    </lineage>
</organism>
<sequence>MDYSSVILILFILLVIFTCTFSKGTGGGIDEPDDDSSTILITKGYEIFNGTNNIRLNVTSISGEIGDPPSSSIIFPGGVIRFVMTATRNVTRKYVTFDARNAGDVRIKVGELDTVFECHIGSDPVIRVTRNTAPIATSDILVDGHSTRVLILIDK</sequence>
<dbReference type="Proteomes" id="UP000215145">
    <property type="component" value="Unassembled WGS sequence"/>
</dbReference>
<reference evidence="1 2" key="1">
    <citation type="submission" date="2017-07" db="EMBL/GenBank/DDBJ databases">
        <title>Paenibacillus herberti R33 genome sequencing and assembly.</title>
        <authorList>
            <person name="Su W."/>
        </authorList>
    </citation>
    <scope>NUCLEOTIDE SEQUENCE [LARGE SCALE GENOMIC DNA]</scope>
    <source>
        <strain evidence="1 2">R33</strain>
    </source>
</reference>
<evidence type="ECO:0000313" key="2">
    <source>
        <dbReference type="Proteomes" id="UP000215145"/>
    </source>
</evidence>